<dbReference type="Pfam" id="PF02687">
    <property type="entry name" value="FtsX"/>
    <property type="match status" value="1"/>
</dbReference>
<feature type="transmembrane region" description="Helical" evidence="7">
    <location>
        <begin position="350"/>
        <end position="371"/>
    </location>
</feature>
<evidence type="ECO:0000259" key="8">
    <source>
        <dbReference type="Pfam" id="PF02687"/>
    </source>
</evidence>
<proteinExistence type="predicted"/>
<keyword evidence="5 7" id="KW-1133">Transmembrane helix</keyword>
<evidence type="ECO:0000256" key="7">
    <source>
        <dbReference type="SAM" id="Phobius"/>
    </source>
</evidence>
<dbReference type="OrthoDB" id="180999at2"/>
<dbReference type="InterPro" id="IPR005891">
    <property type="entry name" value="DevC"/>
</dbReference>
<name>A0A6N8FS91_9CHRO</name>
<dbReference type="NCBIfam" id="TIGR01185">
    <property type="entry name" value="devC"/>
    <property type="match status" value="1"/>
</dbReference>
<dbReference type="GO" id="GO:0005886">
    <property type="term" value="C:plasma membrane"/>
    <property type="evidence" value="ECO:0007669"/>
    <property type="project" value="UniProtKB-SubCell"/>
</dbReference>
<evidence type="ECO:0000313" key="10">
    <source>
        <dbReference type="Proteomes" id="UP000441797"/>
    </source>
</evidence>
<feature type="transmembrane region" description="Helical" evidence="7">
    <location>
        <begin position="20"/>
        <end position="39"/>
    </location>
</feature>
<feature type="domain" description="ABC3 transporter permease C-terminal" evidence="8">
    <location>
        <begin position="270"/>
        <end position="379"/>
    </location>
</feature>
<dbReference type="PANTHER" id="PTHR43738">
    <property type="entry name" value="ABC TRANSPORTER, MEMBRANE PROTEIN"/>
    <property type="match status" value="1"/>
</dbReference>
<comment type="caution">
    <text evidence="9">The sequence shown here is derived from an EMBL/GenBank/DDBJ whole genome shotgun (WGS) entry which is preliminary data.</text>
</comment>
<dbReference type="Proteomes" id="UP000441797">
    <property type="component" value="Unassembled WGS sequence"/>
</dbReference>
<evidence type="ECO:0000256" key="6">
    <source>
        <dbReference type="ARBA" id="ARBA00023136"/>
    </source>
</evidence>
<feature type="transmembrane region" description="Helical" evidence="7">
    <location>
        <begin position="261"/>
        <end position="285"/>
    </location>
</feature>
<keyword evidence="4 7" id="KW-0812">Transmembrane</keyword>
<keyword evidence="2" id="KW-0813">Transport</keyword>
<evidence type="ECO:0000256" key="4">
    <source>
        <dbReference type="ARBA" id="ARBA00022692"/>
    </source>
</evidence>
<evidence type="ECO:0000256" key="3">
    <source>
        <dbReference type="ARBA" id="ARBA00022475"/>
    </source>
</evidence>
<organism evidence="9 10">
    <name type="scientific">Gloeocapsopsis dulcis AAB1 = 1H9</name>
    <dbReference type="NCBI Taxonomy" id="1433147"/>
    <lineage>
        <taxon>Bacteria</taxon>
        <taxon>Bacillati</taxon>
        <taxon>Cyanobacteriota</taxon>
        <taxon>Cyanophyceae</taxon>
        <taxon>Oscillatoriophycideae</taxon>
        <taxon>Chroococcales</taxon>
        <taxon>Chroococcaceae</taxon>
        <taxon>Gloeocapsopsis</taxon>
        <taxon>Gloeocapsopsis dulcis</taxon>
    </lineage>
</organism>
<dbReference type="EMBL" id="NAPY01000001">
    <property type="protein sequence ID" value="MUL35057.1"/>
    <property type="molecule type" value="Genomic_DNA"/>
</dbReference>
<dbReference type="PIRSF" id="PIRSF031773">
    <property type="entry name" value="DevC"/>
    <property type="match status" value="1"/>
</dbReference>
<dbReference type="InterPro" id="IPR003838">
    <property type="entry name" value="ABC3_permease_C"/>
</dbReference>
<keyword evidence="6 7" id="KW-0472">Membrane</keyword>
<reference evidence="9 10" key="1">
    <citation type="journal article" date="2019" name="Front. Microbiol.">
        <title>Genomic Features for Desiccation Tolerance and Sugar Biosynthesis in the Extremophile Gloeocapsopsis sp. UTEX B3054.</title>
        <authorList>
            <person name="Urrejola C."/>
            <person name="Alcorta J."/>
            <person name="Salas L."/>
            <person name="Vasquez M."/>
            <person name="Polz M.F."/>
            <person name="Vicuna R."/>
            <person name="Diez B."/>
        </authorList>
    </citation>
    <scope>NUCLEOTIDE SEQUENCE [LARGE SCALE GENOMIC DNA]</scope>
    <source>
        <strain evidence="9 10">1H9</strain>
    </source>
</reference>
<keyword evidence="3" id="KW-1003">Cell membrane</keyword>
<dbReference type="RefSeq" id="WP_105218481.1">
    <property type="nucleotide sequence ID" value="NZ_CAWNSU010000115.1"/>
</dbReference>
<accession>A0A6N8FS91</accession>
<sequence length="384" mass="42401">MKRKTPLAWLQVSRERTRLLIAMAGIAFADMLMFLQLGFQDALYDSNTRMHRSMRADLVLVSPQAQNIVNLSTFPRSRLYQTMNFAGVESAVPLYTGTANWKVPQTRLKSAVLVLAFNPDRAVFSLPGVEQNLDKIKLPDTFLFDSGSRGEYDQTIAQLKQHQSVSTEFRDRKIEIDGLFNVGASFAADGNLITSDLNFLRIFPERTAAEVSVGLVALQPGSDPQQVAAVLKAGLPNDVKVLTHEEFVETEKTYWANNTPIGFIFSLGTAIGFVVGVVIVYQILYSDVSDHLAEYATLKAIGYKDSYLLGIVFQEAVILAILGFIPSYMISVGLYSLTRGATNLPLFMTLVRATSVFCLTIVMCLTSGLIAMRKLRAADPADIF</sequence>
<evidence type="ECO:0000313" key="9">
    <source>
        <dbReference type="EMBL" id="MUL35057.1"/>
    </source>
</evidence>
<evidence type="ECO:0000256" key="1">
    <source>
        <dbReference type="ARBA" id="ARBA00004651"/>
    </source>
</evidence>
<dbReference type="PANTHER" id="PTHR43738:SF1">
    <property type="entry name" value="HEMIN TRANSPORT SYSTEM PERMEASE PROTEIN HRTB-RELATED"/>
    <property type="match status" value="1"/>
</dbReference>
<evidence type="ECO:0000256" key="5">
    <source>
        <dbReference type="ARBA" id="ARBA00022989"/>
    </source>
</evidence>
<comment type="subcellular location">
    <subcellularLocation>
        <location evidence="1">Cell membrane</location>
        <topology evidence="1">Multi-pass membrane protein</topology>
    </subcellularLocation>
</comment>
<dbReference type="InterPro" id="IPR051125">
    <property type="entry name" value="ABC-4/HrtB_transporter"/>
</dbReference>
<evidence type="ECO:0000256" key="2">
    <source>
        <dbReference type="ARBA" id="ARBA00022448"/>
    </source>
</evidence>
<keyword evidence="10" id="KW-1185">Reference proteome</keyword>
<feature type="transmembrane region" description="Helical" evidence="7">
    <location>
        <begin position="306"/>
        <end position="330"/>
    </location>
</feature>
<protein>
    <submittedName>
        <fullName evidence="9">ABC transporter</fullName>
    </submittedName>
</protein>
<dbReference type="AlphaFoldDB" id="A0A6N8FS91"/>
<gene>
    <name evidence="9" type="ORF">BWI75_01420</name>
</gene>